<comment type="caution">
    <text evidence="1">The sequence shown here is derived from an EMBL/GenBank/DDBJ whole genome shotgun (WGS) entry which is preliminary data.</text>
</comment>
<keyword evidence="2" id="KW-1185">Reference proteome</keyword>
<protein>
    <submittedName>
        <fullName evidence="1">Uncharacterized protein</fullName>
    </submittedName>
</protein>
<proteinExistence type="predicted"/>
<name>A0AAV4QR37_9ARAC</name>
<dbReference type="Proteomes" id="UP001054837">
    <property type="component" value="Unassembled WGS sequence"/>
</dbReference>
<evidence type="ECO:0000313" key="1">
    <source>
        <dbReference type="EMBL" id="GIY10749.1"/>
    </source>
</evidence>
<dbReference type="AlphaFoldDB" id="A0AAV4QR37"/>
<reference evidence="1 2" key="1">
    <citation type="submission" date="2021-06" db="EMBL/GenBank/DDBJ databases">
        <title>Caerostris darwini draft genome.</title>
        <authorList>
            <person name="Kono N."/>
            <person name="Arakawa K."/>
        </authorList>
    </citation>
    <scope>NUCLEOTIDE SEQUENCE [LARGE SCALE GENOMIC DNA]</scope>
</reference>
<sequence length="91" mass="10323">MILPGVIGDKISLAKKFELSNEKTVPEFPAEMLNLEKTENAKEDEGIEETLLELQNNIQHIERKMRLTGIKLLTTQLTKHGMMLSAVCEEK</sequence>
<organism evidence="1 2">
    <name type="scientific">Caerostris darwini</name>
    <dbReference type="NCBI Taxonomy" id="1538125"/>
    <lineage>
        <taxon>Eukaryota</taxon>
        <taxon>Metazoa</taxon>
        <taxon>Ecdysozoa</taxon>
        <taxon>Arthropoda</taxon>
        <taxon>Chelicerata</taxon>
        <taxon>Arachnida</taxon>
        <taxon>Araneae</taxon>
        <taxon>Araneomorphae</taxon>
        <taxon>Entelegynae</taxon>
        <taxon>Araneoidea</taxon>
        <taxon>Araneidae</taxon>
        <taxon>Caerostris</taxon>
    </lineage>
</organism>
<accession>A0AAV4QR37</accession>
<gene>
    <name evidence="1" type="ORF">CDAR_211001</name>
</gene>
<dbReference type="EMBL" id="BPLQ01004791">
    <property type="protein sequence ID" value="GIY10749.1"/>
    <property type="molecule type" value="Genomic_DNA"/>
</dbReference>
<evidence type="ECO:0000313" key="2">
    <source>
        <dbReference type="Proteomes" id="UP001054837"/>
    </source>
</evidence>